<dbReference type="AlphaFoldDB" id="A0A2J6R085"/>
<evidence type="ECO:0000259" key="1">
    <source>
        <dbReference type="Pfam" id="PF25053"/>
    </source>
</evidence>
<organism evidence="2 3">
    <name type="scientific">Hyaloscypha variabilis (strain UAMH 11265 / GT02V1 / F)</name>
    <name type="common">Meliniomyces variabilis</name>
    <dbReference type="NCBI Taxonomy" id="1149755"/>
    <lineage>
        <taxon>Eukaryota</taxon>
        <taxon>Fungi</taxon>
        <taxon>Dikarya</taxon>
        <taxon>Ascomycota</taxon>
        <taxon>Pezizomycotina</taxon>
        <taxon>Leotiomycetes</taxon>
        <taxon>Helotiales</taxon>
        <taxon>Hyaloscyphaceae</taxon>
        <taxon>Hyaloscypha</taxon>
        <taxon>Hyaloscypha variabilis</taxon>
    </lineage>
</organism>
<dbReference type="PANTHER" id="PTHR10039">
    <property type="entry name" value="AMELOGENIN"/>
    <property type="match status" value="1"/>
</dbReference>
<gene>
    <name evidence="2" type="ORF">L207DRAFT_187660</name>
</gene>
<feature type="domain" description="DUF7791" evidence="1">
    <location>
        <begin position="36"/>
        <end position="169"/>
    </location>
</feature>
<dbReference type="PANTHER" id="PTHR10039:SF5">
    <property type="entry name" value="NACHT DOMAIN-CONTAINING PROTEIN"/>
    <property type="match status" value="1"/>
</dbReference>
<reference evidence="2 3" key="1">
    <citation type="submission" date="2016-04" db="EMBL/GenBank/DDBJ databases">
        <title>A degradative enzymes factory behind the ericoid mycorrhizal symbiosis.</title>
        <authorList>
            <consortium name="DOE Joint Genome Institute"/>
            <person name="Martino E."/>
            <person name="Morin E."/>
            <person name="Grelet G."/>
            <person name="Kuo A."/>
            <person name="Kohler A."/>
            <person name="Daghino S."/>
            <person name="Barry K."/>
            <person name="Choi C."/>
            <person name="Cichocki N."/>
            <person name="Clum A."/>
            <person name="Copeland A."/>
            <person name="Hainaut M."/>
            <person name="Haridas S."/>
            <person name="Labutti K."/>
            <person name="Lindquist E."/>
            <person name="Lipzen A."/>
            <person name="Khouja H.-R."/>
            <person name="Murat C."/>
            <person name="Ohm R."/>
            <person name="Olson A."/>
            <person name="Spatafora J."/>
            <person name="Veneault-Fourrey C."/>
            <person name="Henrissat B."/>
            <person name="Grigoriev I."/>
            <person name="Martin F."/>
            <person name="Perotto S."/>
        </authorList>
    </citation>
    <scope>NUCLEOTIDE SEQUENCE [LARGE SCALE GENOMIC DNA]</scope>
    <source>
        <strain evidence="2 3">F</strain>
    </source>
</reference>
<dbReference type="EMBL" id="KZ613961">
    <property type="protein sequence ID" value="PMD31901.1"/>
    <property type="molecule type" value="Genomic_DNA"/>
</dbReference>
<protein>
    <recommendedName>
        <fullName evidence="1">DUF7791 domain-containing protein</fullName>
    </recommendedName>
</protein>
<evidence type="ECO:0000313" key="3">
    <source>
        <dbReference type="Proteomes" id="UP000235786"/>
    </source>
</evidence>
<name>A0A2J6R085_HYAVF</name>
<accession>A0A2J6R085</accession>
<keyword evidence="3" id="KW-1185">Reference proteome</keyword>
<dbReference type="Pfam" id="PF25053">
    <property type="entry name" value="DUF7791"/>
    <property type="match status" value="1"/>
</dbReference>
<dbReference type="STRING" id="1149755.A0A2J6R085"/>
<proteinExistence type="predicted"/>
<sequence length="550" mass="63528">MTSGDEWSELRQRLEILPRGLQQLYQQMWLRLNEDEEIYRAEASSYFNMAIEAMSELASGSSDEAISLYDFAILTDETLQRAFLEEENPPPEEKMVEVCRRLRTRVEVRCAGLLEFHPNADSLWMHKIKAANPTAVLEEDDAKTVQLDFIHRTARDFLLQTEEGQAILHYDPMPIEQRYTRVIRTQLSRIIWQKTVRDLSRFISQLRSARRPVSVAREQELLHIYERMTERRYLIPDLDLRSYRGRYIKVRRGGGDFLGVAAMFGCLELIQRKLTGAQATIEYKTYLLHRASCWLGGSRVDTHRDSKTLRQTNGALIGWLLDNGADPNLRVYNPWQPSYWRSAFTGLLVNALFGPLRRYGDVDEFREELLNIVEIFLAHDADLSSTTYLAVNARNNYEFYPGDWGVAYPEHWDRLVLLEVNVAELFHMAIISCSQGDATKDNILDDWSHRITCQRYRKVLLVCGSRKAATVTNDDSSYILEALDTLQAAMSSNDGKTVESVARLKDEVERRIDQSFKTGEKVDPKEFLTKKKLMASEATVDLFPPEMSLR</sequence>
<dbReference type="OrthoDB" id="5086500at2759"/>
<dbReference type="Proteomes" id="UP000235786">
    <property type="component" value="Unassembled WGS sequence"/>
</dbReference>
<evidence type="ECO:0000313" key="2">
    <source>
        <dbReference type="EMBL" id="PMD31901.1"/>
    </source>
</evidence>
<dbReference type="InterPro" id="IPR056693">
    <property type="entry name" value="DUF7791"/>
</dbReference>